<dbReference type="Gene3D" id="6.10.250.1940">
    <property type="match status" value="1"/>
</dbReference>
<accession>A0A9W8AIS4</accession>
<evidence type="ECO:0000313" key="1">
    <source>
        <dbReference type="EMBL" id="KAJ1955780.1"/>
    </source>
</evidence>
<dbReference type="AlphaFoldDB" id="A0A9W8AIS4"/>
<name>A0A9W8AIS4_9FUNG</name>
<dbReference type="OrthoDB" id="4251012at2759"/>
<reference evidence="1" key="1">
    <citation type="submission" date="2022-07" db="EMBL/GenBank/DDBJ databases">
        <title>Phylogenomic reconstructions and comparative analyses of Kickxellomycotina fungi.</title>
        <authorList>
            <person name="Reynolds N.K."/>
            <person name="Stajich J.E."/>
            <person name="Barry K."/>
            <person name="Grigoriev I.V."/>
            <person name="Crous P."/>
            <person name="Smith M.E."/>
        </authorList>
    </citation>
    <scope>NUCLEOTIDE SEQUENCE</scope>
    <source>
        <strain evidence="1">RSA 1196</strain>
    </source>
</reference>
<organism evidence="1 2">
    <name type="scientific">Dispira parvispora</name>
    <dbReference type="NCBI Taxonomy" id="1520584"/>
    <lineage>
        <taxon>Eukaryota</taxon>
        <taxon>Fungi</taxon>
        <taxon>Fungi incertae sedis</taxon>
        <taxon>Zoopagomycota</taxon>
        <taxon>Kickxellomycotina</taxon>
        <taxon>Dimargaritomycetes</taxon>
        <taxon>Dimargaritales</taxon>
        <taxon>Dimargaritaceae</taxon>
        <taxon>Dispira</taxon>
    </lineage>
</organism>
<dbReference type="Proteomes" id="UP001150925">
    <property type="component" value="Unassembled WGS sequence"/>
</dbReference>
<proteinExistence type="predicted"/>
<comment type="caution">
    <text evidence="1">The sequence shown here is derived from an EMBL/GenBank/DDBJ whole genome shotgun (WGS) entry which is preliminary data.</text>
</comment>
<dbReference type="EMBL" id="JANBPY010002257">
    <property type="protein sequence ID" value="KAJ1955780.1"/>
    <property type="molecule type" value="Genomic_DNA"/>
</dbReference>
<keyword evidence="1" id="KW-0012">Acyltransferase</keyword>
<dbReference type="GO" id="GO:0004321">
    <property type="term" value="F:fatty-acyl-CoA synthase activity"/>
    <property type="evidence" value="ECO:0007669"/>
    <property type="project" value="UniProtKB-EC"/>
</dbReference>
<protein>
    <submittedName>
        <fullName evidence="1">Fatty acid synthase alpha subunit Lsd1</fullName>
        <ecNumber evidence="1">2.3.1.86</ecNumber>
    </submittedName>
</protein>
<keyword evidence="1" id="KW-0808">Transferase</keyword>
<feature type="non-terminal residue" evidence="1">
    <location>
        <position position="83"/>
    </location>
</feature>
<gene>
    <name evidence="1" type="primary">fas2_2</name>
    <name evidence="1" type="ORF">IWQ62_005454</name>
</gene>
<sequence length="83" mass="9700">MQGIAHKLWYDLQETAEIRRAIVRETKLDFPVVHGAEAERAYQKQIITPRANLKFAFPKLKYYEALQHLSYLRGTLDLDNVVV</sequence>
<evidence type="ECO:0000313" key="2">
    <source>
        <dbReference type="Proteomes" id="UP001150925"/>
    </source>
</evidence>
<dbReference type="EC" id="2.3.1.86" evidence="1"/>
<keyword evidence="2" id="KW-1185">Reference proteome</keyword>